<organism evidence="1">
    <name type="scientific">uncultured Thermomicrobiales bacterium</name>
    <dbReference type="NCBI Taxonomy" id="1645740"/>
    <lineage>
        <taxon>Bacteria</taxon>
        <taxon>Pseudomonadati</taxon>
        <taxon>Thermomicrobiota</taxon>
        <taxon>Thermomicrobia</taxon>
        <taxon>Thermomicrobiales</taxon>
        <taxon>environmental samples</taxon>
    </lineage>
</organism>
<name>A0A6J4V538_9BACT</name>
<dbReference type="EMBL" id="CADCWK010000219">
    <property type="protein sequence ID" value="CAA9564972.1"/>
    <property type="molecule type" value="Genomic_DNA"/>
</dbReference>
<sequence length="44" mass="5034">MFWSFDSEMAVSANSRWSGRMLSRAVDGMKEVRMVFESMSPAEV</sequence>
<dbReference type="AlphaFoldDB" id="A0A6J4V538"/>
<evidence type="ECO:0000313" key="1">
    <source>
        <dbReference type="EMBL" id="CAA9564972.1"/>
    </source>
</evidence>
<protein>
    <submittedName>
        <fullName evidence="1">Uncharacterized protein</fullName>
    </submittedName>
</protein>
<accession>A0A6J4V538</accession>
<gene>
    <name evidence="1" type="ORF">AVDCRST_MAG33-1960</name>
</gene>
<reference evidence="1" key="1">
    <citation type="submission" date="2020-02" db="EMBL/GenBank/DDBJ databases">
        <authorList>
            <person name="Meier V. D."/>
        </authorList>
    </citation>
    <scope>NUCLEOTIDE SEQUENCE</scope>
    <source>
        <strain evidence="1">AVDCRST_MAG33</strain>
    </source>
</reference>
<proteinExistence type="predicted"/>